<dbReference type="Proteomes" id="UP001227268">
    <property type="component" value="Unassembled WGS sequence"/>
</dbReference>
<proteinExistence type="predicted"/>
<dbReference type="EMBL" id="JASBWT010000005">
    <property type="protein sequence ID" value="KAJ9104635.1"/>
    <property type="molecule type" value="Genomic_DNA"/>
</dbReference>
<organism evidence="1 2">
    <name type="scientific">Naganishia friedmannii</name>
    <dbReference type="NCBI Taxonomy" id="89922"/>
    <lineage>
        <taxon>Eukaryota</taxon>
        <taxon>Fungi</taxon>
        <taxon>Dikarya</taxon>
        <taxon>Basidiomycota</taxon>
        <taxon>Agaricomycotina</taxon>
        <taxon>Tremellomycetes</taxon>
        <taxon>Filobasidiales</taxon>
        <taxon>Filobasidiaceae</taxon>
        <taxon>Naganishia</taxon>
    </lineage>
</organism>
<comment type="caution">
    <text evidence="1">The sequence shown here is derived from an EMBL/GenBank/DDBJ whole genome shotgun (WGS) entry which is preliminary data.</text>
</comment>
<sequence>MDKRGIDSRTPESGILASVSAENATVKRLRGRRTAAGRPTSFSLPTTGSNSNSSSLYVPSLPAMPRTPPPPPSKDSIRDFAGYFATLSTPRKSHGQGETDPTSAHHHLNQSAAAASSSVSSRTESTDTDNGYSVDTVSPSIPTGSGAGSVLRQRRRRRHSSLSSTTSATVSVSTTTDRTTTTTAEEESRVERELLVPPPRASGADVTDAAAAEPVGGRAGLRVRLRVRQPSEEEQDVQLLSRSANPAKRRRRIITPADDDDDDDDDEYFEPHTATTTRDAARKKKRTSDRGKETLVGGKRKMRARELSVTASRESTASLGSAAPKSSHGRNTRSSTLAADPAQTLESVGAANKALDDRLREIGLRVVNVASDGNCLFRVFAHQLFDDAGRHLELRRAICDYLKTHAETLSCYNWNEHGESYEQYVTRMRKPKVWGGYLELYAFTQLYACRLVIYESDREQVFGEGKDVPENARVVRLSYHGGVHYNSVVSAEGDEDGDDASSMGSVG</sequence>
<evidence type="ECO:0000313" key="1">
    <source>
        <dbReference type="EMBL" id="KAJ9104635.1"/>
    </source>
</evidence>
<gene>
    <name evidence="1" type="ORF">QFC21_002133</name>
</gene>
<reference evidence="1" key="1">
    <citation type="submission" date="2023-04" db="EMBL/GenBank/DDBJ databases">
        <title>Draft Genome sequencing of Naganishia species isolated from polar environments using Oxford Nanopore Technology.</title>
        <authorList>
            <person name="Leo P."/>
            <person name="Venkateswaran K."/>
        </authorList>
    </citation>
    <scope>NUCLEOTIDE SEQUENCE</scope>
    <source>
        <strain evidence="1">MNA-CCFEE 5423</strain>
    </source>
</reference>
<protein>
    <submittedName>
        <fullName evidence="1">Uncharacterized protein</fullName>
    </submittedName>
</protein>
<name>A0ACC2VYS9_9TREE</name>
<keyword evidence="2" id="KW-1185">Reference proteome</keyword>
<accession>A0ACC2VYS9</accession>
<evidence type="ECO:0000313" key="2">
    <source>
        <dbReference type="Proteomes" id="UP001227268"/>
    </source>
</evidence>